<evidence type="ECO:0000313" key="3">
    <source>
        <dbReference type="EMBL" id="EWC47893.1"/>
    </source>
</evidence>
<feature type="transmembrane region" description="Helical" evidence="2">
    <location>
        <begin position="303"/>
        <end position="336"/>
    </location>
</feature>
<gene>
    <name evidence="3" type="ORF">DRE_02775</name>
</gene>
<reference evidence="3 4" key="1">
    <citation type="submission" date="2013-05" db="EMBL/GenBank/DDBJ databases">
        <title>Drechslerella stenobrocha genome reveals carnivorous origination and mechanical trapping mechanism of predatory fungi.</title>
        <authorList>
            <person name="Liu X."/>
            <person name="Zhang W."/>
            <person name="Liu K."/>
        </authorList>
    </citation>
    <scope>NUCLEOTIDE SEQUENCE [LARGE SCALE GENOMIC DNA]</scope>
    <source>
        <strain evidence="3 4">248</strain>
    </source>
</reference>
<accession>W7I6M7</accession>
<dbReference type="EMBL" id="KI966407">
    <property type="protein sequence ID" value="EWC47893.1"/>
    <property type="molecule type" value="Genomic_DNA"/>
</dbReference>
<protein>
    <submittedName>
        <fullName evidence="3">Uncharacterized protein</fullName>
    </submittedName>
</protein>
<feature type="transmembrane region" description="Helical" evidence="2">
    <location>
        <begin position="131"/>
        <end position="157"/>
    </location>
</feature>
<dbReference type="Proteomes" id="UP000024837">
    <property type="component" value="Unassembled WGS sequence"/>
</dbReference>
<feature type="compositionally biased region" description="Acidic residues" evidence="1">
    <location>
        <begin position="452"/>
        <end position="467"/>
    </location>
</feature>
<feature type="transmembrane region" description="Helical" evidence="2">
    <location>
        <begin position="228"/>
        <end position="244"/>
    </location>
</feature>
<keyword evidence="2" id="KW-0812">Transmembrane</keyword>
<name>W7I6M7_9PEZI</name>
<keyword evidence="4" id="KW-1185">Reference proteome</keyword>
<proteinExistence type="predicted"/>
<dbReference type="AlphaFoldDB" id="W7I6M7"/>
<sequence>MEIGAPGPLGDDLFPALQKLGGFTKRHVKSLVPALLVLTTQSTVISDWAPLQYSGLVLALYAAYNAYGEQLGSQDLKRYWILLPALAALGMQYPALVDSTSGQQIAVVLAVYAFYHREQLELQNIKLTPPAILLAVLVAQLGHGPGAWAVAGAFFLMYQGRGADDVPSLPLLVGAVVALPQVWASWEAATQAQKVVVFLAAYVAYHAENDAAATAEALAALKTVSNRVGVYFKVAFVVGVACYVPMHHGLPLHSQVWTHCLAVALVVLVGYFSSPTRFFGPAMYGYTNYGTHFGQVCSALCDWWVYAVFFFLVPACLPFFGFGVMATAAAAWVVVWREYSAALMAIVDKAHTEVTRASLSEQLTREYASAADRYRKQMLEAVALTRRDAFLAESVRTTDFFDCTATAWAALGGVIKPVEDMVKKVEETIQAAERAEDAQDEVGAGGRGGAGDGDDGDDGDDDDDGGDDGFGGGEGGPATELFEAASKAKEKAEDVHGKLTAAQEQIRYSTTAKEQHEVARSQAKSNAEVAVSAAKRLEGKLRGLTNNVSTAMAHAAVVKTLAAQATAVATDGLLESANSYAGRVEGAGDKVLLAMEDAQKVLLEYMGVYTVSQSHGSGSV</sequence>
<feature type="region of interest" description="Disordered" evidence="1">
    <location>
        <begin position="433"/>
        <end position="479"/>
    </location>
</feature>
<evidence type="ECO:0000256" key="1">
    <source>
        <dbReference type="SAM" id="MobiDB-lite"/>
    </source>
</evidence>
<feature type="transmembrane region" description="Helical" evidence="2">
    <location>
        <begin position="256"/>
        <end position="274"/>
    </location>
</feature>
<evidence type="ECO:0000256" key="2">
    <source>
        <dbReference type="SAM" id="Phobius"/>
    </source>
</evidence>
<organism evidence="3 4">
    <name type="scientific">Drechslerella stenobrocha 248</name>
    <dbReference type="NCBI Taxonomy" id="1043628"/>
    <lineage>
        <taxon>Eukaryota</taxon>
        <taxon>Fungi</taxon>
        <taxon>Dikarya</taxon>
        <taxon>Ascomycota</taxon>
        <taxon>Pezizomycotina</taxon>
        <taxon>Orbiliomycetes</taxon>
        <taxon>Orbiliales</taxon>
        <taxon>Orbiliaceae</taxon>
        <taxon>Drechslerella</taxon>
    </lineage>
</organism>
<evidence type="ECO:0000313" key="4">
    <source>
        <dbReference type="Proteomes" id="UP000024837"/>
    </source>
</evidence>
<keyword evidence="2" id="KW-0472">Membrane</keyword>
<dbReference type="HOGENOM" id="CLU_440769_0_0_1"/>
<dbReference type="OrthoDB" id="5326843at2759"/>
<keyword evidence="2" id="KW-1133">Transmembrane helix</keyword>